<dbReference type="SUPFAM" id="SSF55031">
    <property type="entry name" value="Bacterial exopeptidase dimerisation domain"/>
    <property type="match status" value="1"/>
</dbReference>
<dbReference type="KEGG" id="tsig:D6T69_15880"/>
<dbReference type="Proteomes" id="UP000274593">
    <property type="component" value="Chromosome"/>
</dbReference>
<keyword evidence="1 4" id="KW-0378">Hydrolase</keyword>
<evidence type="ECO:0000313" key="5">
    <source>
        <dbReference type="Proteomes" id="UP000274593"/>
    </source>
</evidence>
<dbReference type="PIRSF" id="PIRSF005962">
    <property type="entry name" value="Pept_M20D_amidohydro"/>
    <property type="match status" value="1"/>
</dbReference>
<proteinExistence type="predicted"/>
<gene>
    <name evidence="4" type="ORF">D6T69_15880</name>
</gene>
<feature type="binding site" evidence="2">
    <location>
        <position position="97"/>
    </location>
    <ligand>
        <name>Mn(2+)</name>
        <dbReference type="ChEBI" id="CHEBI:29035"/>
        <label>2</label>
    </ligand>
</feature>
<dbReference type="Pfam" id="PF01546">
    <property type="entry name" value="Peptidase_M20"/>
    <property type="match status" value="1"/>
</dbReference>
<evidence type="ECO:0000313" key="4">
    <source>
        <dbReference type="EMBL" id="AZJ36940.1"/>
    </source>
</evidence>
<name>A0A3S8RAY8_9FLAO</name>
<dbReference type="Gene3D" id="3.40.630.10">
    <property type="entry name" value="Zn peptidases"/>
    <property type="match status" value="1"/>
</dbReference>
<dbReference type="NCBIfam" id="TIGR01891">
    <property type="entry name" value="amidohydrolases"/>
    <property type="match status" value="1"/>
</dbReference>
<dbReference type="InterPro" id="IPR011650">
    <property type="entry name" value="Peptidase_M20_dimer"/>
</dbReference>
<evidence type="ECO:0000256" key="1">
    <source>
        <dbReference type="ARBA" id="ARBA00022801"/>
    </source>
</evidence>
<dbReference type="PANTHER" id="PTHR11014:SF169">
    <property type="entry name" value="CLAN MH, FAMILY M20, PEPTIDASE T-LIKE METALLOPEPTIDASE"/>
    <property type="match status" value="1"/>
</dbReference>
<comment type="cofactor">
    <cofactor evidence="2">
        <name>Mn(2+)</name>
        <dbReference type="ChEBI" id="CHEBI:29035"/>
    </cofactor>
    <text evidence="2">The Mn(2+) ion enhances activity.</text>
</comment>
<accession>A0A3S8RAY8</accession>
<dbReference type="InterPro" id="IPR017439">
    <property type="entry name" value="Amidohydrolase"/>
</dbReference>
<dbReference type="InterPro" id="IPR036264">
    <property type="entry name" value="Bact_exopeptidase_dim_dom"/>
</dbReference>
<feature type="domain" description="Peptidase M20 dimerisation" evidence="3">
    <location>
        <begin position="176"/>
        <end position="276"/>
    </location>
</feature>
<feature type="binding site" evidence="2">
    <location>
        <position position="130"/>
    </location>
    <ligand>
        <name>Mn(2+)</name>
        <dbReference type="ChEBI" id="CHEBI:29035"/>
        <label>2</label>
    </ligand>
</feature>
<dbReference type="SUPFAM" id="SSF53187">
    <property type="entry name" value="Zn-dependent exopeptidases"/>
    <property type="match status" value="1"/>
</dbReference>
<evidence type="ECO:0000259" key="3">
    <source>
        <dbReference type="Pfam" id="PF07687"/>
    </source>
</evidence>
<feature type="binding site" evidence="2">
    <location>
        <position position="95"/>
    </location>
    <ligand>
        <name>Mn(2+)</name>
        <dbReference type="ChEBI" id="CHEBI:29035"/>
        <label>2</label>
    </ligand>
</feature>
<feature type="binding site" evidence="2">
    <location>
        <position position="156"/>
    </location>
    <ligand>
        <name>Mn(2+)</name>
        <dbReference type="ChEBI" id="CHEBI:29035"/>
        <label>2</label>
    </ligand>
</feature>
<dbReference type="AlphaFoldDB" id="A0A3S8RAY8"/>
<organism evidence="4 5">
    <name type="scientific">Tenacibaculum singaporense</name>
    <dbReference type="NCBI Taxonomy" id="2358479"/>
    <lineage>
        <taxon>Bacteria</taxon>
        <taxon>Pseudomonadati</taxon>
        <taxon>Bacteroidota</taxon>
        <taxon>Flavobacteriia</taxon>
        <taxon>Flavobacteriales</taxon>
        <taxon>Flavobacteriaceae</taxon>
        <taxon>Tenacibaculum</taxon>
    </lineage>
</organism>
<dbReference type="Gene3D" id="3.30.70.360">
    <property type="match status" value="1"/>
</dbReference>
<dbReference type="InterPro" id="IPR002933">
    <property type="entry name" value="Peptidase_M20"/>
</dbReference>
<protein>
    <submittedName>
        <fullName evidence="4">Amidohydrolase</fullName>
    </submittedName>
</protein>
<dbReference type="PANTHER" id="PTHR11014">
    <property type="entry name" value="PEPTIDASE M20 FAMILY MEMBER"/>
    <property type="match status" value="1"/>
</dbReference>
<dbReference type="GO" id="GO:0016787">
    <property type="term" value="F:hydrolase activity"/>
    <property type="evidence" value="ECO:0007669"/>
    <property type="project" value="UniProtKB-KW"/>
</dbReference>
<dbReference type="RefSeq" id="WP_125069090.1">
    <property type="nucleotide sequence ID" value="NZ_CP032548.1"/>
</dbReference>
<evidence type="ECO:0000256" key="2">
    <source>
        <dbReference type="PIRSR" id="PIRSR005962-1"/>
    </source>
</evidence>
<keyword evidence="5" id="KW-1185">Reference proteome</keyword>
<dbReference type="GO" id="GO:0046872">
    <property type="term" value="F:metal ion binding"/>
    <property type="evidence" value="ECO:0007669"/>
    <property type="project" value="UniProtKB-KW"/>
</dbReference>
<dbReference type="EMBL" id="CP032548">
    <property type="protein sequence ID" value="AZJ36940.1"/>
    <property type="molecule type" value="Genomic_DNA"/>
</dbReference>
<keyword evidence="2" id="KW-0479">Metal-binding</keyword>
<dbReference type="Pfam" id="PF07687">
    <property type="entry name" value="M20_dimer"/>
    <property type="match status" value="1"/>
</dbReference>
<sequence>MESLKDTLEKVRKELHKFPEVSEEEYETKKRIEAFLEEHTSCEILSVAKTGLLAIFNGKKEGKTVMLRADIDALPIQEVNTFEHKSVNEGVSHKCGHDGHTTILLGVAKLLAEKPLSKGKVVLLFQPSEENGRGAQSVLEDTCFKQLNIDYVFALHNLPGFTKREIVVKEHEFTSNVKSVVITLKGKTAHAAEPEKGYNPANAIAEILHFVRQETKNIPEDSDFFLATPVHVTMGEKAYGISAGYGEVHLTLRSWSARLMKEKQNNLEQLLQKLEEKERLSINTSWFEEFYANKNNKEAVEYVKKAAEQLNLSINEINTPFKWGEDFGLFTQQYKGAMFGLGAGKNTPALHNPDYDFPDEITVTGAQLFYNILKEVQQ</sequence>
<reference evidence="4 5" key="1">
    <citation type="submission" date="2018-09" db="EMBL/GenBank/DDBJ databases">
        <title>Insights into the microbiota of Asian seabass (Lates calcarifer) with tenacibaculosis symptoms and description of sp. nov. Tenacibaculum singaporense.</title>
        <authorList>
            <person name="Miyake S."/>
            <person name="Soh M."/>
            <person name="Azman M.N."/>
            <person name="Ngoh S.Y."/>
            <person name="Orban L."/>
        </authorList>
    </citation>
    <scope>NUCLEOTIDE SEQUENCE [LARGE SCALE GENOMIC DNA]</scope>
    <source>
        <strain evidence="4 5">DSM 106434</strain>
    </source>
</reference>
<keyword evidence="2" id="KW-0464">Manganese</keyword>
<feature type="binding site" evidence="2">
    <location>
        <position position="351"/>
    </location>
    <ligand>
        <name>Mn(2+)</name>
        <dbReference type="ChEBI" id="CHEBI:29035"/>
        <label>2</label>
    </ligand>
</feature>